<evidence type="ECO:0000256" key="1">
    <source>
        <dbReference type="SAM" id="MobiDB-lite"/>
    </source>
</evidence>
<feature type="region of interest" description="Disordered" evidence="1">
    <location>
        <begin position="79"/>
        <end position="118"/>
    </location>
</feature>
<proteinExistence type="predicted"/>
<dbReference type="RefSeq" id="WP_330156556.1">
    <property type="nucleotide sequence ID" value="NZ_BAAAJA010000010.1"/>
</dbReference>
<protein>
    <recommendedName>
        <fullName evidence="4">Transposase</fullName>
    </recommendedName>
</protein>
<dbReference type="EMBL" id="JAUUCC010000003">
    <property type="protein sequence ID" value="MEE2049262.1"/>
    <property type="molecule type" value="Genomic_DNA"/>
</dbReference>
<evidence type="ECO:0008006" key="4">
    <source>
        <dbReference type="Google" id="ProtNLM"/>
    </source>
</evidence>
<name>A0ABU7KIZ9_9ACTN</name>
<evidence type="ECO:0000313" key="2">
    <source>
        <dbReference type="EMBL" id="MEE2049262.1"/>
    </source>
</evidence>
<accession>A0ABU7KIZ9</accession>
<comment type="caution">
    <text evidence="2">The sequence shown here is derived from an EMBL/GenBank/DDBJ whole genome shotgun (WGS) entry which is preliminary data.</text>
</comment>
<evidence type="ECO:0000313" key="3">
    <source>
        <dbReference type="Proteomes" id="UP001348641"/>
    </source>
</evidence>
<organism evidence="2 3">
    <name type="scientific">Nocardiopsis tropica</name>
    <dbReference type="NCBI Taxonomy" id="109330"/>
    <lineage>
        <taxon>Bacteria</taxon>
        <taxon>Bacillati</taxon>
        <taxon>Actinomycetota</taxon>
        <taxon>Actinomycetes</taxon>
        <taxon>Streptosporangiales</taxon>
        <taxon>Nocardiopsidaceae</taxon>
        <taxon>Nocardiopsis</taxon>
    </lineage>
</organism>
<dbReference type="Proteomes" id="UP001348641">
    <property type="component" value="Unassembled WGS sequence"/>
</dbReference>
<reference evidence="2 3" key="1">
    <citation type="submission" date="2023-07" db="EMBL/GenBank/DDBJ databases">
        <authorList>
            <person name="Girao M."/>
            <person name="Carvalho M.F."/>
        </authorList>
    </citation>
    <scope>NUCLEOTIDE SEQUENCE [LARGE SCALE GENOMIC DNA]</scope>
    <source>
        <strain evidence="2 3">66/93</strain>
    </source>
</reference>
<sequence length="118" mass="13429">MDVIEQLQQLQDEPTARGLRSEISDKAHWFPLDLIPALTCCLCLGHAQVTVTGHYRWLNGNGTYKTHPRILVDSVVDDRIRTRVGTGSPPEPPERKSPLKRPPLPRRSRARCDERRPS</sequence>
<gene>
    <name evidence="2" type="ORF">Q8A49_01975</name>
</gene>